<dbReference type="PANTHER" id="PTHR43581:SF2">
    <property type="entry name" value="EXCINUCLEASE ATPASE SUBUNIT"/>
    <property type="match status" value="1"/>
</dbReference>
<dbReference type="InterPro" id="IPR027417">
    <property type="entry name" value="P-loop_NTPase"/>
</dbReference>
<dbReference type="GO" id="GO:0016887">
    <property type="term" value="F:ATP hydrolysis activity"/>
    <property type="evidence" value="ECO:0007669"/>
    <property type="project" value="InterPro"/>
</dbReference>
<dbReference type="Gene3D" id="3.40.50.300">
    <property type="entry name" value="P-loop containing nucleotide triphosphate hydrolases"/>
    <property type="match status" value="1"/>
</dbReference>
<feature type="compositionally biased region" description="Acidic residues" evidence="1">
    <location>
        <begin position="579"/>
        <end position="589"/>
    </location>
</feature>
<dbReference type="InterPro" id="IPR051396">
    <property type="entry name" value="Bact_Antivir_Def_Nuclease"/>
</dbReference>
<evidence type="ECO:0000256" key="1">
    <source>
        <dbReference type="SAM" id="MobiDB-lite"/>
    </source>
</evidence>
<gene>
    <name evidence="4" type="ORF">CHS0354_020388</name>
</gene>
<sequence>MLSSIRMKNFIQFKDDTFIHFPFRDDRAYFLVGENGSGKTSIFEAVRRCLNLQSNTSFSTIPKKENMYILCDYEIPNGYLLNKYERIISSMVHFPNEADKYGKVLVCVEKETGYTDVFMDVLRIQSEGTEFQVGNIPVDLQDHDRETLKKSIPTLFKKTYNKEEMEKYLECVNRIITDTKVETLNIDNTTQVETKLTALSNHVVSTFMQRSIGPLQWSKSEFIQENRRIENYRCARTRCEIITAFLKNKHVYNRNKEEHFFQLLAGISNYTFKLKEKNSPDEEDEITAELGNKAIEILKIPQGILEAKNLSLLLSSDFKTVLLEEPDNGMHARMIQIIRDIILPQAEEKIIIITSHNPAFIDSRTIYRTVKVYRDEPPITTSRVILLWDELKTNDGTNQKTTRLVANEKYTNILFAPKVFFVEGESDYLFIKYFFSHLLDPQKRESCMHVLKKANLSQNDTHALEKLKDLIASVHVLSMDGETNKDRWNEVSKRLKIKRIFLLDRDVVVNTSLAPVPCFVHEKIKKKLLQMMKSEQTGNVKDEGNGVLKSKDKGNGDGNCKGRVDGEGKSKTEGKGDWDSEETDKGEDEGDATYYKLVNNLDREAWKNIKDRKPNKNVEFNAAFKAIQEILRKRLDKCKRSDFDQEMDEKAYLEYYFAQGRVLMNMEAERKLMEPKHFITELTPKSVPIVSSKINKLFTQHASDRKWKEAFNCLQNEGLFVWRNGALEDAFTELILETENDMSDDVDNILTMTERYKVLSSFNLQLDLNNFQRKKQKQKLYMADNITTDNIRASIDFAFQICSASSDIVNLIKFLVSCTGEDVNLIPQ</sequence>
<evidence type="ECO:0000259" key="3">
    <source>
        <dbReference type="Pfam" id="PF13476"/>
    </source>
</evidence>
<evidence type="ECO:0000313" key="5">
    <source>
        <dbReference type="Proteomes" id="UP001195483"/>
    </source>
</evidence>
<proteinExistence type="predicted"/>
<dbReference type="Pfam" id="PF13304">
    <property type="entry name" value="AAA_21"/>
    <property type="match status" value="1"/>
</dbReference>
<feature type="region of interest" description="Disordered" evidence="1">
    <location>
        <begin position="535"/>
        <end position="589"/>
    </location>
</feature>
<dbReference type="GO" id="GO:0005524">
    <property type="term" value="F:ATP binding"/>
    <property type="evidence" value="ECO:0007669"/>
    <property type="project" value="InterPro"/>
</dbReference>
<accession>A0AAE0WDE3</accession>
<feature type="compositionally biased region" description="Basic and acidic residues" evidence="1">
    <location>
        <begin position="540"/>
        <end position="578"/>
    </location>
</feature>
<dbReference type="SUPFAM" id="SSF52540">
    <property type="entry name" value="P-loop containing nucleoside triphosphate hydrolases"/>
    <property type="match status" value="1"/>
</dbReference>
<dbReference type="Proteomes" id="UP001195483">
    <property type="component" value="Unassembled WGS sequence"/>
</dbReference>
<dbReference type="AlphaFoldDB" id="A0AAE0WDE3"/>
<dbReference type="InterPro" id="IPR003959">
    <property type="entry name" value="ATPase_AAA_core"/>
</dbReference>
<evidence type="ECO:0000313" key="4">
    <source>
        <dbReference type="EMBL" id="KAK3609452.1"/>
    </source>
</evidence>
<evidence type="ECO:0000259" key="2">
    <source>
        <dbReference type="Pfam" id="PF13304"/>
    </source>
</evidence>
<keyword evidence="5" id="KW-1185">Reference proteome</keyword>
<feature type="domain" description="Rad50/SbcC-type AAA" evidence="3">
    <location>
        <begin position="4"/>
        <end position="251"/>
    </location>
</feature>
<comment type="caution">
    <text evidence="4">The sequence shown here is derived from an EMBL/GenBank/DDBJ whole genome shotgun (WGS) entry which is preliminary data.</text>
</comment>
<protein>
    <submittedName>
        <fullName evidence="4">Uncharacterized protein</fullName>
    </submittedName>
</protein>
<dbReference type="PANTHER" id="PTHR43581">
    <property type="entry name" value="ATP/GTP PHOSPHATASE"/>
    <property type="match status" value="1"/>
</dbReference>
<organism evidence="4 5">
    <name type="scientific">Potamilus streckersoni</name>
    <dbReference type="NCBI Taxonomy" id="2493646"/>
    <lineage>
        <taxon>Eukaryota</taxon>
        <taxon>Metazoa</taxon>
        <taxon>Spiralia</taxon>
        <taxon>Lophotrochozoa</taxon>
        <taxon>Mollusca</taxon>
        <taxon>Bivalvia</taxon>
        <taxon>Autobranchia</taxon>
        <taxon>Heteroconchia</taxon>
        <taxon>Palaeoheterodonta</taxon>
        <taxon>Unionida</taxon>
        <taxon>Unionoidea</taxon>
        <taxon>Unionidae</taxon>
        <taxon>Ambleminae</taxon>
        <taxon>Lampsilini</taxon>
        <taxon>Potamilus</taxon>
    </lineage>
</organism>
<name>A0AAE0WDE3_9BIVA</name>
<reference evidence="4" key="2">
    <citation type="journal article" date="2021" name="Genome Biol. Evol.">
        <title>Developing a high-quality reference genome for a parasitic bivalve with doubly uniparental inheritance (Bivalvia: Unionida).</title>
        <authorList>
            <person name="Smith C.H."/>
        </authorList>
    </citation>
    <scope>NUCLEOTIDE SEQUENCE</scope>
    <source>
        <strain evidence="4">CHS0354</strain>
        <tissue evidence="4">Mantle</tissue>
    </source>
</reference>
<dbReference type="EMBL" id="JAEAOA010001239">
    <property type="protein sequence ID" value="KAK3609452.1"/>
    <property type="molecule type" value="Genomic_DNA"/>
</dbReference>
<dbReference type="InterPro" id="IPR038729">
    <property type="entry name" value="Rad50/SbcC_AAA"/>
</dbReference>
<dbReference type="Pfam" id="PF13476">
    <property type="entry name" value="AAA_23"/>
    <property type="match status" value="1"/>
</dbReference>
<reference evidence="4" key="3">
    <citation type="submission" date="2023-05" db="EMBL/GenBank/DDBJ databases">
        <authorList>
            <person name="Smith C.H."/>
        </authorList>
    </citation>
    <scope>NUCLEOTIDE SEQUENCE</scope>
    <source>
        <strain evidence="4">CHS0354</strain>
        <tissue evidence="4">Mantle</tissue>
    </source>
</reference>
<dbReference type="GO" id="GO:0006302">
    <property type="term" value="P:double-strand break repair"/>
    <property type="evidence" value="ECO:0007669"/>
    <property type="project" value="InterPro"/>
</dbReference>
<feature type="domain" description="ATPase AAA-type core" evidence="2">
    <location>
        <begin position="302"/>
        <end position="362"/>
    </location>
</feature>
<dbReference type="CDD" id="cd00267">
    <property type="entry name" value="ABC_ATPase"/>
    <property type="match status" value="1"/>
</dbReference>
<reference evidence="4" key="1">
    <citation type="journal article" date="2021" name="Genome Biol. Evol.">
        <title>A High-Quality Reference Genome for a Parasitic Bivalve with Doubly Uniparental Inheritance (Bivalvia: Unionida).</title>
        <authorList>
            <person name="Smith C.H."/>
        </authorList>
    </citation>
    <scope>NUCLEOTIDE SEQUENCE</scope>
    <source>
        <strain evidence="4">CHS0354</strain>
    </source>
</reference>